<dbReference type="Proteomes" id="UP000654075">
    <property type="component" value="Unassembled WGS sequence"/>
</dbReference>
<dbReference type="EMBL" id="CAJNNV010024819">
    <property type="protein sequence ID" value="CAE8610695.1"/>
    <property type="molecule type" value="Genomic_DNA"/>
</dbReference>
<comment type="caution">
    <text evidence="3">The sequence shown here is derived from an EMBL/GenBank/DDBJ whole genome shotgun (WGS) entry which is preliminary data.</text>
</comment>
<accession>A0A813FBT2</accession>
<dbReference type="AlphaFoldDB" id="A0A813FBT2"/>
<evidence type="ECO:0000259" key="2">
    <source>
        <dbReference type="Pfam" id="PF07177"/>
    </source>
</evidence>
<feature type="domain" description="NHR" evidence="2">
    <location>
        <begin position="91"/>
        <end position="230"/>
    </location>
</feature>
<dbReference type="InterPro" id="IPR006573">
    <property type="entry name" value="NHR_dom"/>
</dbReference>
<name>A0A813FBT2_POLGL</name>
<protein>
    <recommendedName>
        <fullName evidence="2">NHR domain-containing protein</fullName>
    </recommendedName>
</protein>
<sequence>MVTAVLIKCPEDPAEFMMKVFGAAKIAPPETLFFHERFKSKSIVLKDMNKSAGQNREERPAAMGPSNATSSGGGMAITSLPLIPRDGVAPDAPLAFGIAFDITIEETDLQWRDGLGIGFTCQDPDLWHQRKPPPKNAIPLLRTCTVGYGGRWFCQGKSEILRGAWEPGKLSKGDLVTAVLVGAPANVMRVLVNGKVVTQRALKDCGLPDPTSEQLWGIVDVESACVKVRLGLPTVQLRMLASNSRAAGAMGAFSAAKF</sequence>
<proteinExistence type="predicted"/>
<dbReference type="InterPro" id="IPR043136">
    <property type="entry name" value="B30.2/SPRY_sf"/>
</dbReference>
<keyword evidence="4" id="KW-1185">Reference proteome</keyword>
<evidence type="ECO:0000313" key="4">
    <source>
        <dbReference type="Proteomes" id="UP000654075"/>
    </source>
</evidence>
<gene>
    <name evidence="3" type="ORF">PGLA1383_LOCUS28499</name>
</gene>
<evidence type="ECO:0000313" key="3">
    <source>
        <dbReference type="EMBL" id="CAE8610695.1"/>
    </source>
</evidence>
<evidence type="ECO:0000256" key="1">
    <source>
        <dbReference type="SAM" id="MobiDB-lite"/>
    </source>
</evidence>
<dbReference type="Gene3D" id="2.60.120.920">
    <property type="match status" value="1"/>
</dbReference>
<organism evidence="3 4">
    <name type="scientific">Polarella glacialis</name>
    <name type="common">Dinoflagellate</name>
    <dbReference type="NCBI Taxonomy" id="89957"/>
    <lineage>
        <taxon>Eukaryota</taxon>
        <taxon>Sar</taxon>
        <taxon>Alveolata</taxon>
        <taxon>Dinophyceae</taxon>
        <taxon>Suessiales</taxon>
        <taxon>Suessiaceae</taxon>
        <taxon>Polarella</taxon>
    </lineage>
</organism>
<feature type="region of interest" description="Disordered" evidence="1">
    <location>
        <begin position="49"/>
        <end position="73"/>
    </location>
</feature>
<reference evidence="3" key="1">
    <citation type="submission" date="2021-02" db="EMBL/GenBank/DDBJ databases">
        <authorList>
            <person name="Dougan E. K."/>
            <person name="Rhodes N."/>
            <person name="Thang M."/>
            <person name="Chan C."/>
        </authorList>
    </citation>
    <scope>NUCLEOTIDE SEQUENCE</scope>
</reference>
<dbReference type="Pfam" id="PF07177">
    <property type="entry name" value="Neuralized"/>
    <property type="match status" value="1"/>
</dbReference>